<protein>
    <submittedName>
        <fullName evidence="2">Uncharacterized protein</fullName>
    </submittedName>
</protein>
<dbReference type="Proteomes" id="UP000309991">
    <property type="component" value="Segment"/>
</dbReference>
<dbReference type="EMBL" id="MK504444">
    <property type="protein sequence ID" value="QBJ03692.1"/>
    <property type="molecule type" value="Genomic_DNA"/>
</dbReference>
<evidence type="ECO:0000313" key="3">
    <source>
        <dbReference type="Proteomes" id="UP000309991"/>
    </source>
</evidence>
<accession>A0A4Y5FF37</accession>
<proteinExistence type="predicted"/>
<feature type="transmembrane region" description="Helical" evidence="1">
    <location>
        <begin position="7"/>
        <end position="27"/>
    </location>
</feature>
<sequence>MKTIKTLVVTYGSAIVLTWFGYLVHWVTLVGAFGTSLVLLGLLGVTSWLSSWLDN</sequence>
<keyword evidence="1" id="KW-0472">Membrane</keyword>
<evidence type="ECO:0000256" key="1">
    <source>
        <dbReference type="SAM" id="Phobius"/>
    </source>
</evidence>
<evidence type="ECO:0000313" key="2">
    <source>
        <dbReference type="EMBL" id="QBJ03692.1"/>
    </source>
</evidence>
<keyword evidence="1" id="KW-1133">Transmembrane helix</keyword>
<name>A0A4Y5FF37_9CAUD</name>
<gene>
    <name evidence="2" type="ORF">UCC3521_0154</name>
</gene>
<reference evidence="2 3" key="1">
    <citation type="submission" date="2019-02" db="EMBL/GenBank/DDBJ databases">
        <title>Isolation of virulent Lactobacillus brevis phages.</title>
        <authorList>
            <person name="Feyereisen M."/>
            <person name="Mahony J."/>
            <person name="O'Sullivan T."/>
            <person name="van Sinderen D."/>
        </authorList>
    </citation>
    <scope>NUCLEOTIDE SEQUENCE [LARGE SCALE GENOMIC DNA]</scope>
</reference>
<keyword evidence="1" id="KW-0812">Transmembrane</keyword>
<feature type="transmembrane region" description="Helical" evidence="1">
    <location>
        <begin position="33"/>
        <end position="53"/>
    </location>
</feature>
<organism evidence="2 3">
    <name type="scientific">Lactobacillus phage 3-521</name>
    <dbReference type="NCBI Taxonomy" id="2510943"/>
    <lineage>
        <taxon>Viruses</taxon>
        <taxon>Duplodnaviria</taxon>
        <taxon>Heunggongvirae</taxon>
        <taxon>Uroviricota</taxon>
        <taxon>Caudoviricetes</taxon>
        <taxon>Herelleviridae</taxon>
        <taxon>Watanabevirus</taxon>
        <taxon>Watanabevirus wv3521</taxon>
    </lineage>
</organism>
<keyword evidence="3" id="KW-1185">Reference proteome</keyword>